<reference evidence="2" key="1">
    <citation type="submission" date="2016-10" db="EMBL/GenBank/DDBJ databases">
        <authorList>
            <person name="Varghese N."/>
            <person name="Submissions S."/>
        </authorList>
    </citation>
    <scope>NUCLEOTIDE SEQUENCE [LARGE SCALE GENOMIC DNA]</scope>
    <source>
        <strain evidence="2">CGMCC 1.10118</strain>
    </source>
</reference>
<dbReference type="EMBL" id="FNPB01000011">
    <property type="protein sequence ID" value="SDY31967.1"/>
    <property type="molecule type" value="Genomic_DNA"/>
</dbReference>
<evidence type="ECO:0000313" key="1">
    <source>
        <dbReference type="EMBL" id="SDY31967.1"/>
    </source>
</evidence>
<keyword evidence="2" id="KW-1185">Reference proteome</keyword>
<name>A0A1H3IWM3_9EURY</name>
<dbReference type="RefSeq" id="WP_089768505.1">
    <property type="nucleotide sequence ID" value="NZ_FNPB01000011.1"/>
</dbReference>
<protein>
    <submittedName>
        <fullName evidence="1">Uncharacterized protein</fullName>
    </submittedName>
</protein>
<evidence type="ECO:0000313" key="2">
    <source>
        <dbReference type="Proteomes" id="UP000199170"/>
    </source>
</evidence>
<accession>A0A1H3IWM3</accession>
<dbReference type="OrthoDB" id="345943at2157"/>
<dbReference type="STRING" id="660517.SAMN04487946_11133"/>
<sequence>MPSEPQLFETLNDPNRIAFRVELPDGKSTAFATTGRTDVAVGEQYWNSYDGELYRVTIIDDKTVEAVREFGCGDIPRSVSFDCEWFTPDGDSLHHIAPETE</sequence>
<organism evidence="1 2">
    <name type="scientific">Halobellus clavatus</name>
    <dbReference type="NCBI Taxonomy" id="660517"/>
    <lineage>
        <taxon>Archaea</taxon>
        <taxon>Methanobacteriati</taxon>
        <taxon>Methanobacteriota</taxon>
        <taxon>Stenosarchaea group</taxon>
        <taxon>Halobacteria</taxon>
        <taxon>Halobacteriales</taxon>
        <taxon>Haloferacaceae</taxon>
        <taxon>Halobellus</taxon>
    </lineage>
</organism>
<dbReference type="AlphaFoldDB" id="A0A1H3IWM3"/>
<dbReference type="Proteomes" id="UP000199170">
    <property type="component" value="Unassembled WGS sequence"/>
</dbReference>
<proteinExistence type="predicted"/>
<gene>
    <name evidence="1" type="ORF">SAMN04487946_11133</name>
</gene>